<gene>
    <name evidence="2" type="ORF">PsYK624_151290</name>
</gene>
<feature type="transmembrane region" description="Helical" evidence="1">
    <location>
        <begin position="30"/>
        <end position="52"/>
    </location>
</feature>
<name>A0A9P3LM17_9APHY</name>
<keyword evidence="3" id="KW-1185">Reference proteome</keyword>
<comment type="caution">
    <text evidence="2">The sequence shown here is derived from an EMBL/GenBank/DDBJ whole genome shotgun (WGS) entry which is preliminary data.</text>
</comment>
<evidence type="ECO:0000313" key="3">
    <source>
        <dbReference type="Proteomes" id="UP000703269"/>
    </source>
</evidence>
<reference evidence="2 3" key="1">
    <citation type="submission" date="2021-08" db="EMBL/GenBank/DDBJ databases">
        <title>Draft Genome Sequence of Phanerochaete sordida strain YK-624.</title>
        <authorList>
            <person name="Mori T."/>
            <person name="Dohra H."/>
            <person name="Suzuki T."/>
            <person name="Kawagishi H."/>
            <person name="Hirai H."/>
        </authorList>
    </citation>
    <scope>NUCLEOTIDE SEQUENCE [LARGE SCALE GENOMIC DNA]</scope>
    <source>
        <strain evidence="2 3">YK-624</strain>
    </source>
</reference>
<dbReference type="AlphaFoldDB" id="A0A9P3LM17"/>
<keyword evidence="1" id="KW-0812">Transmembrane</keyword>
<organism evidence="2 3">
    <name type="scientific">Phanerochaete sordida</name>
    <dbReference type="NCBI Taxonomy" id="48140"/>
    <lineage>
        <taxon>Eukaryota</taxon>
        <taxon>Fungi</taxon>
        <taxon>Dikarya</taxon>
        <taxon>Basidiomycota</taxon>
        <taxon>Agaricomycotina</taxon>
        <taxon>Agaricomycetes</taxon>
        <taxon>Polyporales</taxon>
        <taxon>Phanerochaetaceae</taxon>
        <taxon>Phanerochaete</taxon>
    </lineage>
</organism>
<dbReference type="EMBL" id="BPQB01000096">
    <property type="protein sequence ID" value="GJE98892.1"/>
    <property type="molecule type" value="Genomic_DNA"/>
</dbReference>
<keyword evidence="1" id="KW-0472">Membrane</keyword>
<dbReference type="Proteomes" id="UP000703269">
    <property type="component" value="Unassembled WGS sequence"/>
</dbReference>
<proteinExistence type="predicted"/>
<sequence length="373" mass="40421">MVADGWWIYYYVQSNVDPIPSHVVGKSAEAINAFAGMMFIFGFFWSLVHAFVGRAYREADPDDVCCADRDTVLGVLGRILAWSVILFLIIMPFFGGWIVERSVHSHVWSHRCDSFPAFVILDANPPKNTTAVNVAQFFINQPSSSKPTQLFTYEIASTDNGSNWRFSLQSWQTPQESIPLPFYPTLQSIHYDLGNQTMNGNCTLSTVANATHDAVGNTTVVPCMSGTFDSGAHLFFNITSAVPLNNTLSTSYPAATPNVTALLAIPGNGWAFKGHQPALQLQEEQPSGSLGNIVLRTATTKLSDKTQLKVCVAGPLDRQGATVQPEVLGPIGLILLSQANYAGVLSQLVDFEPDMADIDGGEEGERARGGRGG</sequence>
<accession>A0A9P3LM17</accession>
<keyword evidence="1" id="KW-1133">Transmembrane helix</keyword>
<protein>
    <recommendedName>
        <fullName evidence="4">Transmembrane protein</fullName>
    </recommendedName>
</protein>
<evidence type="ECO:0008006" key="4">
    <source>
        <dbReference type="Google" id="ProtNLM"/>
    </source>
</evidence>
<evidence type="ECO:0000313" key="2">
    <source>
        <dbReference type="EMBL" id="GJE98892.1"/>
    </source>
</evidence>
<dbReference type="OrthoDB" id="100006at2759"/>
<evidence type="ECO:0000256" key="1">
    <source>
        <dbReference type="SAM" id="Phobius"/>
    </source>
</evidence>
<feature type="transmembrane region" description="Helical" evidence="1">
    <location>
        <begin position="79"/>
        <end position="99"/>
    </location>
</feature>